<gene>
    <name evidence="1" type="ORF">Vretifemale_13730</name>
</gene>
<dbReference type="EMBL" id="BNCP01000031">
    <property type="protein sequence ID" value="GIL85100.1"/>
    <property type="molecule type" value="Genomic_DNA"/>
</dbReference>
<accession>A0A8J4CTV9</accession>
<dbReference type="AlphaFoldDB" id="A0A8J4CTV9"/>
<reference evidence="1" key="1">
    <citation type="journal article" date="2021" name="Proc. Natl. Acad. Sci. U.S.A.">
        <title>Three genomes in the algal genus Volvox reveal the fate of a haploid sex-determining region after a transition to homothallism.</title>
        <authorList>
            <person name="Yamamoto K."/>
            <person name="Hamaji T."/>
            <person name="Kawai-Toyooka H."/>
            <person name="Matsuzaki R."/>
            <person name="Takahashi F."/>
            <person name="Nishimura Y."/>
            <person name="Kawachi M."/>
            <person name="Noguchi H."/>
            <person name="Minakuchi Y."/>
            <person name="Umen J.G."/>
            <person name="Toyoda A."/>
            <person name="Nozaki H."/>
        </authorList>
    </citation>
    <scope>NUCLEOTIDE SEQUENCE</scope>
    <source>
        <strain evidence="1">NIES-3786</strain>
    </source>
</reference>
<organism evidence="1 2">
    <name type="scientific">Volvox reticuliferus</name>
    <dbReference type="NCBI Taxonomy" id="1737510"/>
    <lineage>
        <taxon>Eukaryota</taxon>
        <taxon>Viridiplantae</taxon>
        <taxon>Chlorophyta</taxon>
        <taxon>core chlorophytes</taxon>
        <taxon>Chlorophyceae</taxon>
        <taxon>CS clade</taxon>
        <taxon>Chlamydomonadales</taxon>
        <taxon>Volvocaceae</taxon>
        <taxon>Volvox</taxon>
    </lineage>
</organism>
<evidence type="ECO:0000313" key="1">
    <source>
        <dbReference type="EMBL" id="GIL85100.1"/>
    </source>
</evidence>
<protein>
    <submittedName>
        <fullName evidence="1">Uncharacterized protein</fullName>
    </submittedName>
</protein>
<name>A0A8J4CTV9_9CHLO</name>
<dbReference type="Proteomes" id="UP000747110">
    <property type="component" value="Unassembled WGS sequence"/>
</dbReference>
<comment type="caution">
    <text evidence="1">The sequence shown here is derived from an EMBL/GenBank/DDBJ whole genome shotgun (WGS) entry which is preliminary data.</text>
</comment>
<feature type="non-terminal residue" evidence="1">
    <location>
        <position position="1"/>
    </location>
</feature>
<keyword evidence="2" id="KW-1185">Reference proteome</keyword>
<evidence type="ECO:0000313" key="2">
    <source>
        <dbReference type="Proteomes" id="UP000747110"/>
    </source>
</evidence>
<sequence length="159" mass="16939">CSGDDSCCRNRLLPVRRPLPLAPLPPTQPLPPLPSSTLLATAVAAADPQVVISASNVKVSLKKEVARKPHGLMRPESGSEEFELPPRYRRGLHLRGLTTGGHEEETGFSGTAMGGLLAWLSAPEVGRLARYFDGLIEGQNAMSTSSFPSACQTSQHQNA</sequence>
<proteinExistence type="predicted"/>